<evidence type="ECO:0000256" key="4">
    <source>
        <dbReference type="ARBA" id="ARBA00022989"/>
    </source>
</evidence>
<feature type="transmembrane region" description="Helical" evidence="7">
    <location>
        <begin position="39"/>
        <end position="60"/>
    </location>
</feature>
<dbReference type="PANTHER" id="PTHR23504:SF15">
    <property type="entry name" value="MAJOR FACILITATOR SUPERFAMILY (MFS) PROFILE DOMAIN-CONTAINING PROTEIN"/>
    <property type="match status" value="1"/>
</dbReference>
<dbReference type="PROSITE" id="PS50850">
    <property type="entry name" value="MFS"/>
    <property type="match status" value="1"/>
</dbReference>
<feature type="transmembrane region" description="Helical" evidence="7">
    <location>
        <begin position="439"/>
        <end position="458"/>
    </location>
</feature>
<evidence type="ECO:0000256" key="2">
    <source>
        <dbReference type="ARBA" id="ARBA00022448"/>
    </source>
</evidence>
<evidence type="ECO:0000256" key="3">
    <source>
        <dbReference type="ARBA" id="ARBA00022692"/>
    </source>
</evidence>
<dbReference type="PANTHER" id="PTHR23504">
    <property type="entry name" value="MAJOR FACILITATOR SUPERFAMILY DOMAIN-CONTAINING PROTEIN 10"/>
    <property type="match status" value="1"/>
</dbReference>
<feature type="transmembrane region" description="Helical" evidence="7">
    <location>
        <begin position="665"/>
        <end position="684"/>
    </location>
</feature>
<feature type="transmembrane region" description="Helical" evidence="7">
    <location>
        <begin position="596"/>
        <end position="620"/>
    </location>
</feature>
<feature type="transmembrane region" description="Helical" evidence="7">
    <location>
        <begin position="768"/>
        <end position="788"/>
    </location>
</feature>
<evidence type="ECO:0000313" key="10">
    <source>
        <dbReference type="Proteomes" id="UP001233271"/>
    </source>
</evidence>
<dbReference type="GO" id="GO:0016020">
    <property type="term" value="C:membrane"/>
    <property type="evidence" value="ECO:0007669"/>
    <property type="project" value="UniProtKB-SubCell"/>
</dbReference>
<feature type="transmembrane region" description="Helical" evidence="7">
    <location>
        <begin position="730"/>
        <end position="748"/>
    </location>
</feature>
<protein>
    <recommendedName>
        <fullName evidence="8">Major facilitator superfamily (MFS) profile domain-containing protein</fullName>
    </recommendedName>
</protein>
<evidence type="ECO:0000256" key="1">
    <source>
        <dbReference type="ARBA" id="ARBA00004141"/>
    </source>
</evidence>
<feature type="transmembrane region" description="Helical" evidence="7">
    <location>
        <begin position="496"/>
        <end position="520"/>
    </location>
</feature>
<dbReference type="SUPFAM" id="SSF103473">
    <property type="entry name" value="MFS general substrate transporter"/>
    <property type="match status" value="1"/>
</dbReference>
<dbReference type="Proteomes" id="UP001233271">
    <property type="component" value="Chromosome 6"/>
</dbReference>
<feature type="domain" description="Major facilitator superfamily (MFS) profile" evidence="8">
    <location>
        <begin position="367"/>
        <end position="793"/>
    </location>
</feature>
<feature type="region of interest" description="Disordered" evidence="6">
    <location>
        <begin position="149"/>
        <end position="186"/>
    </location>
</feature>
<dbReference type="Pfam" id="PF07690">
    <property type="entry name" value="MFS_1"/>
    <property type="match status" value="1"/>
</dbReference>
<dbReference type="InterPro" id="IPR020846">
    <property type="entry name" value="MFS_dom"/>
</dbReference>
<dbReference type="GeneID" id="85498005"/>
<evidence type="ECO:0000256" key="7">
    <source>
        <dbReference type="SAM" id="Phobius"/>
    </source>
</evidence>
<keyword evidence="10" id="KW-1185">Reference proteome</keyword>
<feature type="transmembrane region" description="Helical" evidence="7">
    <location>
        <begin position="540"/>
        <end position="562"/>
    </location>
</feature>
<feature type="transmembrane region" description="Helical" evidence="7">
    <location>
        <begin position="405"/>
        <end position="427"/>
    </location>
</feature>
<dbReference type="KEGG" id="ccac:CcaHIS019_0605940"/>
<keyword evidence="4 7" id="KW-1133">Transmembrane helix</keyword>
<evidence type="ECO:0000259" key="8">
    <source>
        <dbReference type="PROSITE" id="PS50850"/>
    </source>
</evidence>
<sequence length="796" mass="86555">MGTLDAAMYPHLVDAIFAHADARALLHLRTANRGWCHRANTLLCVHLVFFGSGVVGAVAYGSMIRHPAFHAFFDGTTVDWRDATGAHRVVDLVGSGEEYTTPTGFFDTAPPVMRMWENCCDDDYRSEPYAAAETVVVFAWRSVPFADPGWGSTGPTTELGSPDDGSGDSTVAGSEEDDVSEDEDHYTPINYLGVGTRKLVINLSSASSIPSELEFQVATFAADWVESCETLEEIVLILVLDDPPTEFDEASQLPRRLMDSLFAITENPGVKHTIVNAAAFPSNLLHLVPHENIEDNQPKTWDKFQNGTSLQECAEFFFRDLFGGSEDEMPEVEWLSYEEYEARPKPTTLTAFPEAEVKGPTPLPVRQLSIVLFLRVTEPISYLVCFPFINQMLLDIGVVDDPRRAGFYAGIVESVFAFTELLTVFHWGKLSDRIGRKPVLLIGCAFSALSAATFGLSTSLGMLVATRAINGLANGNVAVLKSVIGEITDESNQARAFSLFPLSLAIGTIVASMVGGYLSNITVTFPSLADTLPLLATHPYFLPSFIAGLFPAVGGLIALFWMDETLPPKEPFHGTEEEERTLSALELLRDPTIWPLMYSFALMSLEAIAYQALLPLFFFTPVNLGGLGFTEMQIGTALSLRGIATIGVQLFAFPPLVTKMGATRLFRILIVLYIPTFILLPFLNILARTRGAGLEWVGVGAVLLLGAVSNMAFACNLIMTNDAAPNNRSLGALNGLAAFFSACTRVVGPGAANTLFALSVDRNALGGNLIWAVMVVVALAGWHSSLFLKREYRKRA</sequence>
<evidence type="ECO:0000313" key="9">
    <source>
        <dbReference type="EMBL" id="BEI94135.1"/>
    </source>
</evidence>
<dbReference type="CDD" id="cd17330">
    <property type="entry name" value="MFS_SLC46_TetA_like"/>
    <property type="match status" value="1"/>
</dbReference>
<comment type="subcellular location">
    <subcellularLocation>
        <location evidence="1">Membrane</location>
        <topology evidence="1">Multi-pass membrane protein</topology>
    </subcellularLocation>
</comment>
<dbReference type="InterPro" id="IPR036259">
    <property type="entry name" value="MFS_trans_sf"/>
</dbReference>
<dbReference type="RefSeq" id="XP_060459400.1">
    <property type="nucleotide sequence ID" value="XM_060603069.1"/>
</dbReference>
<dbReference type="Gene3D" id="1.20.1250.20">
    <property type="entry name" value="MFS general substrate transporter like domains"/>
    <property type="match status" value="1"/>
</dbReference>
<reference evidence="9" key="1">
    <citation type="journal article" date="2023" name="BMC Genomics">
        <title>Chromosome-level genome assemblies of Cutaneotrichosporon spp. (Trichosporonales, Basidiomycota) reveal imbalanced evolution between nucleotide sequences and chromosome synteny.</title>
        <authorList>
            <person name="Kobayashi Y."/>
            <person name="Kayamori A."/>
            <person name="Aoki K."/>
            <person name="Shiwa Y."/>
            <person name="Matsutani M."/>
            <person name="Fujita N."/>
            <person name="Sugita T."/>
            <person name="Iwasaki W."/>
            <person name="Tanaka N."/>
            <person name="Takashima M."/>
        </authorList>
    </citation>
    <scope>NUCLEOTIDE SEQUENCE</scope>
    <source>
        <strain evidence="9">HIS019</strain>
    </source>
</reference>
<organism evidence="9 10">
    <name type="scientific">Cutaneotrichosporon cavernicola</name>
    <dbReference type="NCBI Taxonomy" id="279322"/>
    <lineage>
        <taxon>Eukaryota</taxon>
        <taxon>Fungi</taxon>
        <taxon>Dikarya</taxon>
        <taxon>Basidiomycota</taxon>
        <taxon>Agaricomycotina</taxon>
        <taxon>Tremellomycetes</taxon>
        <taxon>Trichosporonales</taxon>
        <taxon>Trichosporonaceae</taxon>
        <taxon>Cutaneotrichosporon</taxon>
    </lineage>
</organism>
<dbReference type="EMBL" id="AP028217">
    <property type="protein sequence ID" value="BEI94135.1"/>
    <property type="molecule type" value="Genomic_DNA"/>
</dbReference>
<name>A0AA48L910_9TREE</name>
<dbReference type="GO" id="GO:0022857">
    <property type="term" value="F:transmembrane transporter activity"/>
    <property type="evidence" value="ECO:0007669"/>
    <property type="project" value="InterPro"/>
</dbReference>
<evidence type="ECO:0000256" key="5">
    <source>
        <dbReference type="ARBA" id="ARBA00023136"/>
    </source>
</evidence>
<accession>A0AA48L910</accession>
<feature type="transmembrane region" description="Helical" evidence="7">
    <location>
        <begin position="696"/>
        <end position="718"/>
    </location>
</feature>
<keyword evidence="2" id="KW-0813">Transport</keyword>
<keyword evidence="5 7" id="KW-0472">Membrane</keyword>
<dbReference type="InterPro" id="IPR011701">
    <property type="entry name" value="MFS"/>
</dbReference>
<feature type="compositionally biased region" description="Acidic residues" evidence="6">
    <location>
        <begin position="174"/>
        <end position="184"/>
    </location>
</feature>
<feature type="transmembrane region" description="Helical" evidence="7">
    <location>
        <begin position="380"/>
        <end position="399"/>
    </location>
</feature>
<evidence type="ECO:0000256" key="6">
    <source>
        <dbReference type="SAM" id="MobiDB-lite"/>
    </source>
</evidence>
<keyword evidence="3 7" id="KW-0812">Transmembrane</keyword>
<feature type="transmembrane region" description="Helical" evidence="7">
    <location>
        <begin position="632"/>
        <end position="653"/>
    </location>
</feature>
<proteinExistence type="predicted"/>
<gene>
    <name evidence="9" type="ORF">CcaverHIS019_0605940</name>
</gene>
<dbReference type="AlphaFoldDB" id="A0AA48L910"/>